<keyword evidence="6" id="KW-0408">Iron</keyword>
<evidence type="ECO:0000259" key="13">
    <source>
        <dbReference type="PROSITE" id="PS50885"/>
    </source>
</evidence>
<evidence type="ECO:0000313" key="14">
    <source>
        <dbReference type="EMBL" id="ABB39609.1"/>
    </source>
</evidence>
<keyword evidence="3" id="KW-0812">Transmembrane</keyword>
<reference evidence="14 15" key="1">
    <citation type="journal article" date="2011" name="J. Bacteriol.">
        <title>Complete genome sequence and updated annotation of Desulfovibrio alaskensis G20.</title>
        <authorList>
            <person name="Hauser L.J."/>
            <person name="Land M.L."/>
            <person name="Brown S.D."/>
            <person name="Larimer F."/>
            <person name="Keller K.L."/>
            <person name="Rapp-Giles B.J."/>
            <person name="Price M.N."/>
            <person name="Lin M."/>
            <person name="Bruce D.C."/>
            <person name="Detter J.C."/>
            <person name="Tapia R."/>
            <person name="Han C.S."/>
            <person name="Goodwin L.A."/>
            <person name="Cheng J.F."/>
            <person name="Pitluck S."/>
            <person name="Copeland A."/>
            <person name="Lucas S."/>
            <person name="Nolan M."/>
            <person name="Lapidus A.L."/>
            <person name="Palumbo A.V."/>
            <person name="Wall J.D."/>
        </authorList>
    </citation>
    <scope>NUCLEOTIDE SEQUENCE [LARGE SCALE GENOMIC DNA]</scope>
    <source>
        <strain evidence="15">ATCC BAA 1058 / DSM 17464 / G20</strain>
    </source>
</reference>
<dbReference type="Proteomes" id="UP000002710">
    <property type="component" value="Chromosome"/>
</dbReference>
<dbReference type="AlphaFoldDB" id="Q30XI7"/>
<comment type="similarity">
    <text evidence="9">Belongs to the methyl-accepting chemotaxis (MCP) protein family.</text>
</comment>
<evidence type="ECO:0000259" key="12">
    <source>
        <dbReference type="PROSITE" id="PS50111"/>
    </source>
</evidence>
<dbReference type="NCBIfam" id="NF033749">
    <property type="entry name" value="bact_hemeryth"/>
    <property type="match status" value="1"/>
</dbReference>
<feature type="domain" description="Methyl-accepting transducer" evidence="12">
    <location>
        <begin position="300"/>
        <end position="536"/>
    </location>
</feature>
<evidence type="ECO:0000313" key="15">
    <source>
        <dbReference type="Proteomes" id="UP000002710"/>
    </source>
</evidence>
<protein>
    <submittedName>
        <fullName evidence="14">Methyl-accepting chemotaxis sensory transducer</fullName>
    </submittedName>
</protein>
<evidence type="ECO:0000256" key="1">
    <source>
        <dbReference type="ARBA" id="ARBA00004141"/>
    </source>
</evidence>
<comment type="similarity">
    <text evidence="2">Belongs to the hemerythrin family.</text>
</comment>
<dbReference type="SUPFAM" id="SSF58104">
    <property type="entry name" value="Methyl-accepting chemotaxis protein (MCP) signaling domain"/>
    <property type="match status" value="1"/>
</dbReference>
<dbReference type="PROSITE" id="PS50111">
    <property type="entry name" value="CHEMOTAXIS_TRANSDUC_2"/>
    <property type="match status" value="1"/>
</dbReference>
<dbReference type="FunFam" id="1.10.287.950:FF:000001">
    <property type="entry name" value="Methyl-accepting chemotaxis sensory transducer"/>
    <property type="match status" value="1"/>
</dbReference>
<dbReference type="CDD" id="cd11386">
    <property type="entry name" value="MCP_signal"/>
    <property type="match status" value="1"/>
</dbReference>
<evidence type="ECO:0000256" key="5">
    <source>
        <dbReference type="ARBA" id="ARBA00022989"/>
    </source>
</evidence>
<dbReference type="STRING" id="207559.Dde_2814"/>
<evidence type="ECO:0000256" key="11">
    <source>
        <dbReference type="SAM" id="Coils"/>
    </source>
</evidence>
<dbReference type="SMART" id="SM00283">
    <property type="entry name" value="MA"/>
    <property type="match status" value="1"/>
</dbReference>
<gene>
    <name evidence="14" type="ordered locus">Dde_2814</name>
</gene>
<dbReference type="CDD" id="cd12107">
    <property type="entry name" value="Hemerythrin"/>
    <property type="match status" value="1"/>
</dbReference>
<evidence type="ECO:0000256" key="7">
    <source>
        <dbReference type="ARBA" id="ARBA00023136"/>
    </source>
</evidence>
<dbReference type="eggNOG" id="COG2703">
    <property type="taxonomic scope" value="Bacteria"/>
</dbReference>
<dbReference type="NCBIfam" id="TIGR02481">
    <property type="entry name" value="hemeryth_dom"/>
    <property type="match status" value="1"/>
</dbReference>
<dbReference type="PANTHER" id="PTHR32089:SF112">
    <property type="entry name" value="LYSOZYME-LIKE PROTEIN-RELATED"/>
    <property type="match status" value="1"/>
</dbReference>
<organism evidence="14 15">
    <name type="scientific">Oleidesulfovibrio alaskensis (strain ATCC BAA-1058 / DSM 17464 / G20)</name>
    <name type="common">Desulfovibrio alaskensis</name>
    <dbReference type="NCBI Taxonomy" id="207559"/>
    <lineage>
        <taxon>Bacteria</taxon>
        <taxon>Pseudomonadati</taxon>
        <taxon>Thermodesulfobacteriota</taxon>
        <taxon>Desulfovibrionia</taxon>
        <taxon>Desulfovibrionales</taxon>
        <taxon>Desulfovibrionaceae</taxon>
        <taxon>Oleidesulfovibrio</taxon>
    </lineage>
</organism>
<evidence type="ECO:0000256" key="6">
    <source>
        <dbReference type="ARBA" id="ARBA00023004"/>
    </source>
</evidence>
<dbReference type="Pfam" id="PF13675">
    <property type="entry name" value="PilJ"/>
    <property type="match status" value="1"/>
</dbReference>
<evidence type="ECO:0000256" key="4">
    <source>
        <dbReference type="ARBA" id="ARBA00022723"/>
    </source>
</evidence>
<evidence type="ECO:0000256" key="3">
    <source>
        <dbReference type="ARBA" id="ARBA00022692"/>
    </source>
</evidence>
<comment type="subcellular location">
    <subcellularLocation>
        <location evidence="1">Membrane</location>
        <topology evidence="1">Multi-pass membrane protein</topology>
    </subcellularLocation>
</comment>
<dbReference type="Gene3D" id="6.10.340.10">
    <property type="match status" value="1"/>
</dbReference>
<dbReference type="SUPFAM" id="SSF47188">
    <property type="entry name" value="Hemerythrin-like"/>
    <property type="match status" value="1"/>
</dbReference>
<evidence type="ECO:0000256" key="8">
    <source>
        <dbReference type="ARBA" id="ARBA00023224"/>
    </source>
</evidence>
<dbReference type="InterPro" id="IPR029095">
    <property type="entry name" value="NarX-like_N"/>
</dbReference>
<keyword evidence="15" id="KW-1185">Reference proteome</keyword>
<evidence type="ECO:0000256" key="9">
    <source>
        <dbReference type="ARBA" id="ARBA00029447"/>
    </source>
</evidence>
<dbReference type="Pfam" id="PF00015">
    <property type="entry name" value="MCPsignal"/>
    <property type="match status" value="1"/>
</dbReference>
<dbReference type="Pfam" id="PF00672">
    <property type="entry name" value="HAMP"/>
    <property type="match status" value="1"/>
</dbReference>
<dbReference type="GO" id="GO:0006935">
    <property type="term" value="P:chemotaxis"/>
    <property type="evidence" value="ECO:0007669"/>
    <property type="project" value="UniProtKB-ARBA"/>
</dbReference>
<dbReference type="Pfam" id="PF01814">
    <property type="entry name" value="Hemerythrin"/>
    <property type="match status" value="1"/>
</dbReference>
<dbReference type="GO" id="GO:0046872">
    <property type="term" value="F:metal ion binding"/>
    <property type="evidence" value="ECO:0007669"/>
    <property type="project" value="UniProtKB-KW"/>
</dbReference>
<keyword evidence="8 10" id="KW-0807">Transducer</keyword>
<keyword evidence="7" id="KW-0472">Membrane</keyword>
<dbReference type="PANTHER" id="PTHR32089">
    <property type="entry name" value="METHYL-ACCEPTING CHEMOTAXIS PROTEIN MCPB"/>
    <property type="match status" value="1"/>
</dbReference>
<dbReference type="InterPro" id="IPR035938">
    <property type="entry name" value="Hemerythrin-like_sf"/>
</dbReference>
<proteinExistence type="inferred from homology"/>
<feature type="domain" description="HAMP" evidence="13">
    <location>
        <begin position="201"/>
        <end position="253"/>
    </location>
</feature>
<dbReference type="InterPro" id="IPR004089">
    <property type="entry name" value="MCPsignal_dom"/>
</dbReference>
<keyword evidence="4" id="KW-0479">Metal-binding</keyword>
<dbReference type="InterPro" id="IPR016131">
    <property type="entry name" value="Haemerythrin_Fe_BS"/>
</dbReference>
<dbReference type="HOGENOM" id="CLU_000445_107_27_7"/>
<dbReference type="InterPro" id="IPR012312">
    <property type="entry name" value="Hemerythrin-like"/>
</dbReference>
<sequence length="722" mass="78194">MTIRTRFIASLAGVLALTAVMYAANLYVIAGQRSDSVSINLAGRQRMLAELITGRAVALIHSAQSGTDDTASEKLLRRAVSAFETTHNALSGRGQAPLSLEPSGPSATLGQPSAATLALLRRTDTLWSQHKKLVERALKGDSRAVPDLLQITPRLRATLNDVVLALQQEAEQRTSTLTAVQTAGSAAIVLLVLVTLYACMRSLLAPLDRLRAYARDIAGGNLDAQAQGQYVCELADLKHDMTTMVESLKATMLEARKNHQEADASAQQAQKTLKEAHAHQAQAQELLAAVNNASTNARGFSEKVYAAVEELSARIEQVNANVDIQRDRMMETATAMEEMNGTVYEVARNAADAAGSAARSKENAQTGAKGVHSAVESITIIEKRFLHLKETMGQLGEQARSIGTIITTINDIADQTNLLALNAAIEAARAGDAGRGFAVVADEVRKLAEKTMTATKEVSESVLLIQERTRENMTAVEQTAADLENSTRTASESGRFMEEIVHLVEDTAGQVESIAAASEEQSAASEQINRAVSDVTRVATETADGMNAAAHALMEVSGLVEELDSILRDLAARGNGSAVTGAATADTGQLFRWTDDLSVKISSIDEQHKGLVNLINELHEAMRRRKSASHLIAIVGRLKDYTVYHFDTEEKLFHKHGYPATAEHIQEHRKFVENVLAFEKDLQQGKVTVTMDVMRFLKNWLTGHIKGTDKKYSGYLVRKGVR</sequence>
<dbReference type="GO" id="GO:0007165">
    <property type="term" value="P:signal transduction"/>
    <property type="evidence" value="ECO:0007669"/>
    <property type="project" value="UniProtKB-KW"/>
</dbReference>
<dbReference type="EMBL" id="CP000112">
    <property type="protein sequence ID" value="ABB39609.1"/>
    <property type="molecule type" value="Genomic_DNA"/>
</dbReference>
<dbReference type="InterPro" id="IPR003660">
    <property type="entry name" value="HAMP_dom"/>
</dbReference>
<dbReference type="GO" id="GO:0016020">
    <property type="term" value="C:membrane"/>
    <property type="evidence" value="ECO:0007669"/>
    <property type="project" value="UniProtKB-SubCell"/>
</dbReference>
<dbReference type="eggNOG" id="COG0840">
    <property type="taxonomic scope" value="Bacteria"/>
</dbReference>
<dbReference type="SMART" id="SM00304">
    <property type="entry name" value="HAMP"/>
    <property type="match status" value="1"/>
</dbReference>
<name>Q30XI7_OLEA2</name>
<evidence type="ECO:0000256" key="2">
    <source>
        <dbReference type="ARBA" id="ARBA00010587"/>
    </source>
</evidence>
<dbReference type="Gene3D" id="1.20.120.50">
    <property type="entry name" value="Hemerythrin-like"/>
    <property type="match status" value="1"/>
</dbReference>
<dbReference type="PROSITE" id="PS50885">
    <property type="entry name" value="HAMP"/>
    <property type="match status" value="1"/>
</dbReference>
<keyword evidence="11" id="KW-0175">Coiled coil</keyword>
<dbReference type="InterPro" id="IPR012827">
    <property type="entry name" value="Hemerythrin_metal-bd"/>
</dbReference>
<dbReference type="PROSITE" id="PS00550">
    <property type="entry name" value="HEMERYTHRINS"/>
    <property type="match status" value="1"/>
</dbReference>
<accession>Q30XI7</accession>
<feature type="coiled-coil region" evidence="11">
    <location>
        <begin position="245"/>
        <end position="328"/>
    </location>
</feature>
<dbReference type="Gene3D" id="1.10.287.950">
    <property type="entry name" value="Methyl-accepting chemotaxis protein"/>
    <property type="match status" value="1"/>
</dbReference>
<dbReference type="RefSeq" id="WP_011368617.1">
    <property type="nucleotide sequence ID" value="NC_007519.1"/>
</dbReference>
<keyword evidence="5" id="KW-1133">Transmembrane helix</keyword>
<evidence type="ECO:0000256" key="10">
    <source>
        <dbReference type="PROSITE-ProRule" id="PRU00284"/>
    </source>
</evidence>
<dbReference type="KEGG" id="dde:Dde_2814"/>